<keyword evidence="4" id="KW-0028">Amino-acid biosynthesis</keyword>
<feature type="binding site" evidence="4">
    <location>
        <position position="207"/>
    </location>
    <ligand>
        <name>NADP(+)</name>
        <dbReference type="ChEBI" id="CHEBI:58349"/>
    </ligand>
</feature>
<dbReference type="Proteomes" id="UP000823637">
    <property type="component" value="Unassembled WGS sequence"/>
</dbReference>
<reference evidence="6" key="1">
    <citation type="submission" date="2020-10" db="EMBL/GenBank/DDBJ databases">
        <authorList>
            <person name="Gilroy R."/>
        </authorList>
    </citation>
    <scope>NUCLEOTIDE SEQUENCE</scope>
    <source>
        <strain evidence="6">D3-1215</strain>
    </source>
</reference>
<evidence type="ECO:0000256" key="1">
    <source>
        <dbReference type="ARBA" id="ARBA00004871"/>
    </source>
</evidence>
<feature type="active site" description="Proton acceptor" evidence="4">
    <location>
        <position position="65"/>
    </location>
</feature>
<comment type="function">
    <text evidence="4">Involved in the biosynthesis of the chorismate, which leads to the biosynthesis of aromatic amino acids. Catalyzes the reversible NADPH linked reduction of 3-dehydroshikimate (DHSA) to yield shikimate (SA).</text>
</comment>
<dbReference type="GO" id="GO:0004764">
    <property type="term" value="F:shikimate 3-dehydrogenase (NADP+) activity"/>
    <property type="evidence" value="ECO:0007669"/>
    <property type="project" value="UniProtKB-UniRule"/>
</dbReference>
<dbReference type="SUPFAM" id="SSF53223">
    <property type="entry name" value="Aminoacid dehydrogenase-like, N-terminal domain"/>
    <property type="match status" value="1"/>
</dbReference>
<comment type="similarity">
    <text evidence="4">Belongs to the shikimate dehydrogenase family.</text>
</comment>
<dbReference type="GO" id="GO:0009073">
    <property type="term" value="P:aromatic amino acid family biosynthetic process"/>
    <property type="evidence" value="ECO:0007669"/>
    <property type="project" value="UniProtKB-KW"/>
</dbReference>
<dbReference type="InterPro" id="IPR022893">
    <property type="entry name" value="Shikimate_DH_fam"/>
</dbReference>
<evidence type="ECO:0000259" key="5">
    <source>
        <dbReference type="Pfam" id="PF08501"/>
    </source>
</evidence>
<name>A0A9D9EIR7_9BACT</name>
<comment type="pathway">
    <text evidence="1 4">Metabolic intermediate biosynthesis; chorismate biosynthesis; chorismate from D-erythrose 4-phosphate and phosphoenolpyruvate: step 4/7.</text>
</comment>
<dbReference type="InterPro" id="IPR046346">
    <property type="entry name" value="Aminoacid_DH-like_N_sf"/>
</dbReference>
<comment type="caution">
    <text evidence="4">Lacks conserved residue(s) required for the propagation of feature annotation.</text>
</comment>
<dbReference type="SUPFAM" id="SSF51735">
    <property type="entry name" value="NAD(P)-binding Rossmann-fold domains"/>
    <property type="match status" value="1"/>
</dbReference>
<keyword evidence="4" id="KW-0521">NADP</keyword>
<dbReference type="Gene3D" id="3.40.50.10860">
    <property type="entry name" value="Leucine Dehydrogenase, chain A, domain 1"/>
    <property type="match status" value="1"/>
</dbReference>
<organism evidence="6 7">
    <name type="scientific">Candidatus Enterocola intestinipullorum</name>
    <dbReference type="NCBI Taxonomy" id="2840783"/>
    <lineage>
        <taxon>Bacteria</taxon>
        <taxon>Pseudomonadati</taxon>
        <taxon>Bacteroidota</taxon>
        <taxon>Bacteroidia</taxon>
        <taxon>Bacteroidales</taxon>
        <taxon>Candidatus Enterocola</taxon>
    </lineage>
</organism>
<comment type="catalytic activity">
    <reaction evidence="4">
        <text>shikimate + NADP(+) = 3-dehydroshikimate + NADPH + H(+)</text>
        <dbReference type="Rhea" id="RHEA:17737"/>
        <dbReference type="ChEBI" id="CHEBI:15378"/>
        <dbReference type="ChEBI" id="CHEBI:16630"/>
        <dbReference type="ChEBI" id="CHEBI:36208"/>
        <dbReference type="ChEBI" id="CHEBI:57783"/>
        <dbReference type="ChEBI" id="CHEBI:58349"/>
        <dbReference type="EC" id="1.1.1.25"/>
    </reaction>
</comment>
<comment type="subunit">
    <text evidence="4">Homodimer.</text>
</comment>
<dbReference type="Gene3D" id="3.40.50.720">
    <property type="entry name" value="NAD(P)-binding Rossmann-like Domain"/>
    <property type="match status" value="1"/>
</dbReference>
<evidence type="ECO:0000256" key="3">
    <source>
        <dbReference type="ARBA" id="ARBA00023141"/>
    </source>
</evidence>
<feature type="binding site" evidence="4">
    <location>
        <position position="61"/>
    </location>
    <ligand>
        <name>shikimate</name>
        <dbReference type="ChEBI" id="CHEBI:36208"/>
    </ligand>
</feature>
<feature type="binding site" evidence="4">
    <location>
        <position position="86"/>
    </location>
    <ligand>
        <name>shikimate</name>
        <dbReference type="ChEBI" id="CHEBI:36208"/>
    </ligand>
</feature>
<evidence type="ECO:0000313" key="6">
    <source>
        <dbReference type="EMBL" id="MBO8447326.1"/>
    </source>
</evidence>
<protein>
    <recommendedName>
        <fullName evidence="4">Shikimate dehydrogenase (NADP(+))</fullName>
        <shortName evidence="4">SDH</shortName>
        <ecNumber evidence="4">1.1.1.25</ecNumber>
    </recommendedName>
</protein>
<dbReference type="InterPro" id="IPR036291">
    <property type="entry name" value="NAD(P)-bd_dom_sf"/>
</dbReference>
<accession>A0A9D9EIR7</accession>
<evidence type="ECO:0000256" key="2">
    <source>
        <dbReference type="ARBA" id="ARBA00023002"/>
    </source>
</evidence>
<comment type="caution">
    <text evidence="6">The sequence shown here is derived from an EMBL/GenBank/DDBJ whole genome shotgun (WGS) entry which is preliminary data.</text>
</comment>
<proteinExistence type="inferred from homology"/>
<dbReference type="EC" id="1.1.1.25" evidence="4"/>
<feature type="binding site" evidence="4">
    <location>
        <position position="77"/>
    </location>
    <ligand>
        <name>NADP(+)</name>
        <dbReference type="ChEBI" id="CHEBI:58349"/>
    </ligand>
</feature>
<dbReference type="EMBL" id="JADIMR010000092">
    <property type="protein sequence ID" value="MBO8447326.1"/>
    <property type="molecule type" value="Genomic_DNA"/>
</dbReference>
<dbReference type="AlphaFoldDB" id="A0A9D9EIR7"/>
<dbReference type="PANTHER" id="PTHR21089">
    <property type="entry name" value="SHIKIMATE DEHYDROGENASE"/>
    <property type="match status" value="1"/>
</dbReference>
<sequence length="254" mass="29440">MKEYGIIGNPLIHSYSPQFFTEKFKEKKITDSAYLRFELPSIDDFRKLLQEHPQLRGLNVTIPYKQQVKPYLDEIDDKAKEIGAVNVIKITRDGENPWLKGYNSDWYGFEKSLKPMLKPWHTGALVLGTGGASKAVVFTLKTLGLDYRLVSRTKQEGMLTYGDLDEETMDKYKVIINTTPLGTFPNVKCCPEIPYHLLTKQHIAYDLTYNPIRTLFLQQAMTKGCDIKNGWEMFVYQALRSYEIWEGVHWGHKF</sequence>
<dbReference type="Pfam" id="PF08501">
    <property type="entry name" value="Shikimate_dh_N"/>
    <property type="match status" value="1"/>
</dbReference>
<dbReference type="GO" id="GO:0005829">
    <property type="term" value="C:cytosol"/>
    <property type="evidence" value="ECO:0007669"/>
    <property type="project" value="TreeGrafter"/>
</dbReference>
<dbReference type="PANTHER" id="PTHR21089:SF1">
    <property type="entry name" value="BIFUNCTIONAL 3-DEHYDROQUINATE DEHYDRATASE_SHIKIMATE DEHYDROGENASE, CHLOROPLASTIC"/>
    <property type="match status" value="1"/>
</dbReference>
<feature type="binding site" evidence="4">
    <location>
        <position position="209"/>
    </location>
    <ligand>
        <name>shikimate</name>
        <dbReference type="ChEBI" id="CHEBI:36208"/>
    </ligand>
</feature>
<feature type="binding site" evidence="4">
    <location>
        <position position="105"/>
    </location>
    <ligand>
        <name>shikimate</name>
        <dbReference type="ChEBI" id="CHEBI:36208"/>
    </ligand>
</feature>
<keyword evidence="2 4" id="KW-0560">Oxidoreductase</keyword>
<keyword evidence="3 4" id="KW-0057">Aromatic amino acid biosynthesis</keyword>
<gene>
    <name evidence="4" type="primary">aroE</name>
    <name evidence="6" type="ORF">IAC32_06240</name>
</gene>
<feature type="binding site" evidence="4">
    <location>
        <position position="237"/>
    </location>
    <ligand>
        <name>shikimate</name>
        <dbReference type="ChEBI" id="CHEBI:36208"/>
    </ligand>
</feature>
<feature type="binding site" evidence="4">
    <location>
        <position position="230"/>
    </location>
    <ligand>
        <name>NADP(+)</name>
        <dbReference type="ChEBI" id="CHEBI:58349"/>
    </ligand>
</feature>
<evidence type="ECO:0000256" key="4">
    <source>
        <dbReference type="HAMAP-Rule" id="MF_00222"/>
    </source>
</evidence>
<dbReference type="CDD" id="cd01065">
    <property type="entry name" value="NAD_bind_Shikimate_DH"/>
    <property type="match status" value="1"/>
</dbReference>
<reference evidence="6" key="2">
    <citation type="journal article" date="2021" name="PeerJ">
        <title>Extensive microbial diversity within the chicken gut microbiome revealed by metagenomics and culture.</title>
        <authorList>
            <person name="Gilroy R."/>
            <person name="Ravi A."/>
            <person name="Getino M."/>
            <person name="Pursley I."/>
            <person name="Horton D.L."/>
            <person name="Alikhan N.F."/>
            <person name="Baker D."/>
            <person name="Gharbi K."/>
            <person name="Hall N."/>
            <person name="Watson M."/>
            <person name="Adriaenssens E.M."/>
            <person name="Foster-Nyarko E."/>
            <person name="Jarju S."/>
            <person name="Secka A."/>
            <person name="Antonio M."/>
            <person name="Oren A."/>
            <person name="Chaudhuri R.R."/>
            <person name="La Ragione R."/>
            <person name="Hildebrand F."/>
            <person name="Pallen M.J."/>
        </authorList>
    </citation>
    <scope>NUCLEOTIDE SEQUENCE</scope>
    <source>
        <strain evidence="6">D3-1215</strain>
    </source>
</reference>
<feature type="binding site" evidence="4">
    <location>
        <begin position="14"/>
        <end position="16"/>
    </location>
    <ligand>
        <name>shikimate</name>
        <dbReference type="ChEBI" id="CHEBI:36208"/>
    </ligand>
</feature>
<dbReference type="GO" id="GO:0050661">
    <property type="term" value="F:NADP binding"/>
    <property type="evidence" value="ECO:0007669"/>
    <property type="project" value="TreeGrafter"/>
</dbReference>
<evidence type="ECO:0000313" key="7">
    <source>
        <dbReference type="Proteomes" id="UP000823637"/>
    </source>
</evidence>
<feature type="domain" description="Shikimate dehydrogenase substrate binding N-terminal" evidence="5">
    <location>
        <begin position="6"/>
        <end position="88"/>
    </location>
</feature>
<dbReference type="InterPro" id="IPR013708">
    <property type="entry name" value="Shikimate_DH-bd_N"/>
</dbReference>
<dbReference type="HAMAP" id="MF_00222">
    <property type="entry name" value="Shikimate_DH_AroE"/>
    <property type="match status" value="1"/>
</dbReference>
<dbReference type="GO" id="GO:0019632">
    <property type="term" value="P:shikimate metabolic process"/>
    <property type="evidence" value="ECO:0007669"/>
    <property type="project" value="TreeGrafter"/>
</dbReference>
<dbReference type="GO" id="GO:0008652">
    <property type="term" value="P:amino acid biosynthetic process"/>
    <property type="evidence" value="ECO:0007669"/>
    <property type="project" value="UniProtKB-KW"/>
</dbReference>
<dbReference type="GO" id="GO:0009423">
    <property type="term" value="P:chorismate biosynthetic process"/>
    <property type="evidence" value="ECO:0007669"/>
    <property type="project" value="UniProtKB-UniRule"/>
</dbReference>